<name>T1JY77_TETUR</name>
<evidence type="ECO:0000313" key="5">
    <source>
        <dbReference type="Proteomes" id="UP000015104"/>
    </source>
</evidence>
<reference evidence="5" key="1">
    <citation type="submission" date="2011-08" db="EMBL/GenBank/DDBJ databases">
        <authorList>
            <person name="Rombauts S."/>
        </authorList>
    </citation>
    <scope>NUCLEOTIDE SEQUENCE</scope>
    <source>
        <strain evidence="5">London</strain>
    </source>
</reference>
<feature type="domain" description="BACK" evidence="3">
    <location>
        <begin position="112"/>
        <end position="209"/>
    </location>
</feature>
<dbReference type="STRING" id="32264.T1JY77"/>
<dbReference type="Gene3D" id="3.30.710.10">
    <property type="entry name" value="Potassium Channel Kv1.1, Chain A"/>
    <property type="match status" value="1"/>
</dbReference>
<dbReference type="InterPro" id="IPR011705">
    <property type="entry name" value="BACK"/>
</dbReference>
<dbReference type="AlphaFoldDB" id="T1JY77"/>
<accession>T1JY77</accession>
<dbReference type="HOGENOM" id="CLU_020442_0_0_1"/>
<dbReference type="Proteomes" id="UP000015104">
    <property type="component" value="Unassembled WGS sequence"/>
</dbReference>
<reference evidence="4" key="2">
    <citation type="submission" date="2015-06" db="UniProtKB">
        <authorList>
            <consortium name="EnsemblMetazoa"/>
        </authorList>
    </citation>
    <scope>IDENTIFICATION</scope>
</reference>
<keyword evidence="5" id="KW-1185">Reference proteome</keyword>
<evidence type="ECO:0000313" key="4">
    <source>
        <dbReference type="EnsemblMetazoa" id="tetur02g14701.1"/>
    </source>
</evidence>
<dbReference type="Pfam" id="PF07707">
    <property type="entry name" value="BACK"/>
    <property type="match status" value="1"/>
</dbReference>
<keyword evidence="1" id="KW-0880">Kelch repeat</keyword>
<dbReference type="SUPFAM" id="SSF54695">
    <property type="entry name" value="POZ domain"/>
    <property type="match status" value="1"/>
</dbReference>
<gene>
    <name evidence="4" type="primary">107371885</name>
</gene>
<dbReference type="KEGG" id="tut:107371885"/>
<evidence type="ECO:0000256" key="2">
    <source>
        <dbReference type="ARBA" id="ARBA00022737"/>
    </source>
</evidence>
<proteinExistence type="predicted"/>
<dbReference type="PANTHER" id="PTHR24412:SF489">
    <property type="entry name" value="RING FINGER DOMAIN AND KELCH REPEAT-CONTAINING PROTEIN DDB_G0271372"/>
    <property type="match status" value="1"/>
</dbReference>
<dbReference type="EMBL" id="CAEY01000830">
    <property type="status" value="NOT_ANNOTATED_CDS"/>
    <property type="molecule type" value="Genomic_DNA"/>
</dbReference>
<dbReference type="EnsemblMetazoa" id="tetur02g14701.1">
    <property type="protein sequence ID" value="tetur02g14701.1"/>
    <property type="gene ID" value="tetur02g14701"/>
</dbReference>
<dbReference type="eggNOG" id="KOG4441">
    <property type="taxonomic scope" value="Eukaryota"/>
</dbReference>
<dbReference type="Gene3D" id="1.25.40.420">
    <property type="match status" value="1"/>
</dbReference>
<organism evidence="4 5">
    <name type="scientific">Tetranychus urticae</name>
    <name type="common">Two-spotted spider mite</name>
    <dbReference type="NCBI Taxonomy" id="32264"/>
    <lineage>
        <taxon>Eukaryota</taxon>
        <taxon>Metazoa</taxon>
        <taxon>Ecdysozoa</taxon>
        <taxon>Arthropoda</taxon>
        <taxon>Chelicerata</taxon>
        <taxon>Arachnida</taxon>
        <taxon>Acari</taxon>
        <taxon>Acariformes</taxon>
        <taxon>Trombidiformes</taxon>
        <taxon>Prostigmata</taxon>
        <taxon>Eleutherengona</taxon>
        <taxon>Raphignathae</taxon>
        <taxon>Tetranychoidea</taxon>
        <taxon>Tetranychidae</taxon>
        <taxon>Tetranychus</taxon>
    </lineage>
</organism>
<dbReference type="OrthoDB" id="6350321at2759"/>
<sequence length="511" mass="60586">MDTFKVENQLTIVNRSTERRISKNLIRKIPYFEMMLSHDLLESRENKVELDFDEQALQSILNWIEFGDISISMDYVINLCNLVDYFGIQDYSIDDCVTYFHDKFTIEYLPVVLSQVTSSSKLINSDVLNAFICRYFSKIANSTVWLNYPLETIEYICMLELMVHSEMQVFDAIMRWTNFKFDSRKCYLARLLKLVRWHHMEDKDLSKIQKNELFESNPKYYSDDKGNCDRNCNRTEQEYFVMIEEYRSKITYIRIIVLANNLQPLLNRMLKLDESLPEHIIHDEHISDIHYVLSDSGNKIIRIDWKHNKYRWLDFSAYSNKLLKCISIDSTDGESFMVKVPFNQNFKYRRTLLEAKDEFILVSKDEHSFRYWSKPTADKVKNSDPISGYSYIAHKETVLDNKIYVLTTDLEFIQLDIDRNCEFKMIGLQIFNEGLRFRNLQLTSKQANDDRVILIDETQKKFYCFNVNTQQWSSIGQIIEAQSCNFPGDRKRTKLESFTSAFLPVDIIDLA</sequence>
<keyword evidence="2" id="KW-0677">Repeat</keyword>
<evidence type="ECO:0000256" key="1">
    <source>
        <dbReference type="ARBA" id="ARBA00022441"/>
    </source>
</evidence>
<dbReference type="CDD" id="cd18186">
    <property type="entry name" value="BTB_POZ_ZBTB_KLHL-like"/>
    <property type="match status" value="1"/>
</dbReference>
<protein>
    <recommendedName>
        <fullName evidence="3">BACK domain-containing protein</fullName>
    </recommendedName>
</protein>
<dbReference type="PANTHER" id="PTHR24412">
    <property type="entry name" value="KELCH PROTEIN"/>
    <property type="match status" value="1"/>
</dbReference>
<dbReference type="SMART" id="SM00875">
    <property type="entry name" value="BACK"/>
    <property type="match status" value="1"/>
</dbReference>
<dbReference type="InterPro" id="IPR011333">
    <property type="entry name" value="SKP1/BTB/POZ_sf"/>
</dbReference>
<evidence type="ECO:0000259" key="3">
    <source>
        <dbReference type="SMART" id="SM00875"/>
    </source>
</evidence>